<feature type="region of interest" description="Disordered" evidence="1">
    <location>
        <begin position="321"/>
        <end position="346"/>
    </location>
</feature>
<feature type="compositionally biased region" description="Basic and acidic residues" evidence="1">
    <location>
        <begin position="69"/>
        <end position="83"/>
    </location>
</feature>
<dbReference type="EMBL" id="JBFXLS010000421">
    <property type="protein sequence ID" value="KAL2809881.1"/>
    <property type="molecule type" value="Genomic_DNA"/>
</dbReference>
<name>A0ABR4H355_9EURO</name>
<keyword evidence="3" id="KW-1185">Reference proteome</keyword>
<reference evidence="2 3" key="1">
    <citation type="submission" date="2024-07" db="EMBL/GenBank/DDBJ databases">
        <title>Section-level genome sequencing and comparative genomics of Aspergillus sections Usti and Cavernicolus.</title>
        <authorList>
            <consortium name="Lawrence Berkeley National Laboratory"/>
            <person name="Nybo J.L."/>
            <person name="Vesth T.C."/>
            <person name="Theobald S."/>
            <person name="Frisvad J.C."/>
            <person name="Larsen T.O."/>
            <person name="Kjaerboelling I."/>
            <person name="Rothschild-Mancinelli K."/>
            <person name="Lyhne E.K."/>
            <person name="Kogle M.E."/>
            <person name="Barry K."/>
            <person name="Clum A."/>
            <person name="Na H."/>
            <person name="Ledsgaard L."/>
            <person name="Lin J."/>
            <person name="Lipzen A."/>
            <person name="Kuo A."/>
            <person name="Riley R."/>
            <person name="Mondo S."/>
            <person name="LaButti K."/>
            <person name="Haridas S."/>
            <person name="Pangalinan J."/>
            <person name="Salamov A.A."/>
            <person name="Simmons B.A."/>
            <person name="Magnuson J.K."/>
            <person name="Chen J."/>
            <person name="Drula E."/>
            <person name="Henrissat B."/>
            <person name="Wiebenga A."/>
            <person name="Lubbers R.J."/>
            <person name="Gomes A.C."/>
            <person name="Makela M.R."/>
            <person name="Stajich J."/>
            <person name="Grigoriev I.V."/>
            <person name="Mortensen U.H."/>
            <person name="De vries R.P."/>
            <person name="Baker S.E."/>
            <person name="Andersen M.R."/>
        </authorList>
    </citation>
    <scope>NUCLEOTIDE SEQUENCE [LARGE SCALE GENOMIC DNA]</scope>
    <source>
        <strain evidence="2 3">CBS 600.67</strain>
    </source>
</reference>
<organism evidence="2 3">
    <name type="scientific">Aspergillus cavernicola</name>
    <dbReference type="NCBI Taxonomy" id="176166"/>
    <lineage>
        <taxon>Eukaryota</taxon>
        <taxon>Fungi</taxon>
        <taxon>Dikarya</taxon>
        <taxon>Ascomycota</taxon>
        <taxon>Pezizomycotina</taxon>
        <taxon>Eurotiomycetes</taxon>
        <taxon>Eurotiomycetidae</taxon>
        <taxon>Eurotiales</taxon>
        <taxon>Aspergillaceae</taxon>
        <taxon>Aspergillus</taxon>
        <taxon>Aspergillus subgen. Nidulantes</taxon>
    </lineage>
</organism>
<feature type="compositionally biased region" description="Acidic residues" evidence="1">
    <location>
        <begin position="1"/>
        <end position="35"/>
    </location>
</feature>
<accession>A0ABR4H355</accession>
<gene>
    <name evidence="2" type="ORF">BDW59DRAFT_168199</name>
</gene>
<dbReference type="Proteomes" id="UP001610335">
    <property type="component" value="Unassembled WGS sequence"/>
</dbReference>
<comment type="caution">
    <text evidence="2">The sequence shown here is derived from an EMBL/GenBank/DDBJ whole genome shotgun (WGS) entry which is preliminary data.</text>
</comment>
<evidence type="ECO:0000256" key="1">
    <source>
        <dbReference type="SAM" id="MobiDB-lite"/>
    </source>
</evidence>
<evidence type="ECO:0000313" key="2">
    <source>
        <dbReference type="EMBL" id="KAL2809881.1"/>
    </source>
</evidence>
<sequence>EEEDEEEEDEEDEEEEEKANDDGVENYDDDAEDNSAEAPVLDPFEGDAQVLKEPVDSISNPVHDIVGVDSKEAAPSKEQHELPSIKTFPNFRVRRCGFSPPNPYYPPSENKNFGADPQHQEQVNSCPASLPRLHYAFPSLGLRTEPSFQPPGPPPVVTPGSTYIMPKFSLDAMPLQTPYNSHAVYNDGPFTNDQSAAGTGANCTMASGGSKPEELLPFMDPFAPMVPRTSCDANVKSSIAKLGFDEWKAGVAGSERTSLKKRKAAEMESEPAEKGYPANPKTTETTSKMDETMDLSTQDADLPDAQPQSIAAILNSSESQLSVLSIPEPPKEDESPSKRVKTSHTGSFKTHAATAILGAVVGAVGTVAALASLPADYFA</sequence>
<feature type="region of interest" description="Disordered" evidence="1">
    <location>
        <begin position="252"/>
        <end position="287"/>
    </location>
</feature>
<feature type="region of interest" description="Disordered" evidence="1">
    <location>
        <begin position="1"/>
        <end position="83"/>
    </location>
</feature>
<protein>
    <submittedName>
        <fullName evidence="2">Uncharacterized protein</fullName>
    </submittedName>
</protein>
<evidence type="ECO:0000313" key="3">
    <source>
        <dbReference type="Proteomes" id="UP001610335"/>
    </source>
</evidence>
<proteinExistence type="predicted"/>
<feature type="non-terminal residue" evidence="2">
    <location>
        <position position="1"/>
    </location>
</feature>